<name>A0A4Y2FX75_ARAVE</name>
<proteinExistence type="predicted"/>
<dbReference type="Proteomes" id="UP000499080">
    <property type="component" value="Unassembled WGS sequence"/>
</dbReference>
<sequence>MMTSYINPSMYPPKFILAHDSLKFLAASLSSSLLYDLSLSRLHYSRNQHRPLSSSLLYDLSLSRLHYSRNQHRPLSSSLLYDPSLSRLHYSRNQHRPFSSSLLYDPSLSRLHLLESNIIQRGQAPMTFQAYPNENYPQFMKFGMVIEEFGNSSLDW</sequence>
<evidence type="ECO:0000313" key="2">
    <source>
        <dbReference type="Proteomes" id="UP000499080"/>
    </source>
</evidence>
<keyword evidence="2" id="KW-1185">Reference proteome</keyword>
<comment type="caution">
    <text evidence="1">The sequence shown here is derived from an EMBL/GenBank/DDBJ whole genome shotgun (WGS) entry which is preliminary data.</text>
</comment>
<gene>
    <name evidence="1" type="ORF">AVEN_109670_1</name>
</gene>
<protein>
    <submittedName>
        <fullName evidence="1">Uncharacterized protein</fullName>
    </submittedName>
</protein>
<accession>A0A4Y2FX75</accession>
<dbReference type="EMBL" id="BGPR01001122">
    <property type="protein sequence ID" value="GBM46090.1"/>
    <property type="molecule type" value="Genomic_DNA"/>
</dbReference>
<dbReference type="AlphaFoldDB" id="A0A4Y2FX75"/>
<organism evidence="1 2">
    <name type="scientific">Araneus ventricosus</name>
    <name type="common">Orbweaver spider</name>
    <name type="synonym">Epeira ventricosa</name>
    <dbReference type="NCBI Taxonomy" id="182803"/>
    <lineage>
        <taxon>Eukaryota</taxon>
        <taxon>Metazoa</taxon>
        <taxon>Ecdysozoa</taxon>
        <taxon>Arthropoda</taxon>
        <taxon>Chelicerata</taxon>
        <taxon>Arachnida</taxon>
        <taxon>Araneae</taxon>
        <taxon>Araneomorphae</taxon>
        <taxon>Entelegynae</taxon>
        <taxon>Araneoidea</taxon>
        <taxon>Araneidae</taxon>
        <taxon>Araneus</taxon>
    </lineage>
</organism>
<evidence type="ECO:0000313" key="1">
    <source>
        <dbReference type="EMBL" id="GBM46090.1"/>
    </source>
</evidence>
<reference evidence="1 2" key="1">
    <citation type="journal article" date="2019" name="Sci. Rep.">
        <title>Orb-weaving spider Araneus ventricosus genome elucidates the spidroin gene catalogue.</title>
        <authorList>
            <person name="Kono N."/>
            <person name="Nakamura H."/>
            <person name="Ohtoshi R."/>
            <person name="Moran D.A.P."/>
            <person name="Shinohara A."/>
            <person name="Yoshida Y."/>
            <person name="Fujiwara M."/>
            <person name="Mori M."/>
            <person name="Tomita M."/>
            <person name="Arakawa K."/>
        </authorList>
    </citation>
    <scope>NUCLEOTIDE SEQUENCE [LARGE SCALE GENOMIC DNA]</scope>
</reference>